<dbReference type="InterPro" id="IPR036514">
    <property type="entry name" value="SGNH_hydro_sf"/>
</dbReference>
<dbReference type="Pfam" id="PF13472">
    <property type="entry name" value="Lipase_GDSL_2"/>
    <property type="match status" value="1"/>
</dbReference>
<dbReference type="InterPro" id="IPR013830">
    <property type="entry name" value="SGNH_hydro"/>
</dbReference>
<reference evidence="2 3" key="1">
    <citation type="submission" date="2019-08" db="EMBL/GenBank/DDBJ databases">
        <title>Bacillus genomes from the desert of Cuatro Cienegas, Coahuila.</title>
        <authorList>
            <person name="Olmedo-Alvarez G."/>
        </authorList>
    </citation>
    <scope>NUCLEOTIDE SEQUENCE [LARGE SCALE GENOMIC DNA]</scope>
    <source>
        <strain evidence="2 3">CH446_14T</strain>
    </source>
</reference>
<comment type="caution">
    <text evidence="2">The sequence shown here is derived from an EMBL/GenBank/DDBJ whole genome shotgun (WGS) entry which is preliminary data.</text>
</comment>
<gene>
    <name evidence="2" type="ORF">FZD51_19295</name>
</gene>
<evidence type="ECO:0000313" key="2">
    <source>
        <dbReference type="EMBL" id="TYS45714.1"/>
    </source>
</evidence>
<dbReference type="PANTHER" id="PTHR30383">
    <property type="entry name" value="THIOESTERASE 1/PROTEASE 1/LYSOPHOSPHOLIPASE L1"/>
    <property type="match status" value="1"/>
</dbReference>
<evidence type="ECO:0000313" key="3">
    <source>
        <dbReference type="Proteomes" id="UP000322139"/>
    </source>
</evidence>
<dbReference type="SUPFAM" id="SSF52266">
    <property type="entry name" value="SGNH hydrolase"/>
    <property type="match status" value="1"/>
</dbReference>
<dbReference type="InterPro" id="IPR051532">
    <property type="entry name" value="Ester_Hydrolysis_Enzymes"/>
</dbReference>
<dbReference type="EMBL" id="VTER01000010">
    <property type="protein sequence ID" value="TYS45714.1"/>
    <property type="molecule type" value="Genomic_DNA"/>
</dbReference>
<protein>
    <submittedName>
        <fullName evidence="2">SGNH/GDSL hydrolase family protein</fullName>
    </submittedName>
</protein>
<name>A0A5D4R6T9_9BACI</name>
<proteinExistence type="predicted"/>
<dbReference type="RefSeq" id="WP_148976254.1">
    <property type="nucleotide sequence ID" value="NZ_JBNIKT010000001.1"/>
</dbReference>
<dbReference type="PANTHER" id="PTHR30383:SF27">
    <property type="entry name" value="SPORE GERMINATION LIPASE LIPC"/>
    <property type="match status" value="1"/>
</dbReference>
<dbReference type="Gene3D" id="3.40.50.1110">
    <property type="entry name" value="SGNH hydrolase"/>
    <property type="match status" value="1"/>
</dbReference>
<organism evidence="2 3">
    <name type="scientific">Bacillus infantis</name>
    <dbReference type="NCBI Taxonomy" id="324767"/>
    <lineage>
        <taxon>Bacteria</taxon>
        <taxon>Bacillati</taxon>
        <taxon>Bacillota</taxon>
        <taxon>Bacilli</taxon>
        <taxon>Bacillales</taxon>
        <taxon>Bacillaceae</taxon>
        <taxon>Bacillus</taxon>
    </lineage>
</organism>
<accession>A0A5D4R6T9</accession>
<dbReference type="Proteomes" id="UP000322139">
    <property type="component" value="Unassembled WGS sequence"/>
</dbReference>
<dbReference type="GO" id="GO:0004622">
    <property type="term" value="F:phosphatidylcholine lysophospholipase activity"/>
    <property type="evidence" value="ECO:0007669"/>
    <property type="project" value="TreeGrafter"/>
</dbReference>
<keyword evidence="2" id="KW-0378">Hydrolase</keyword>
<dbReference type="AlphaFoldDB" id="A0A5D4R6T9"/>
<dbReference type="CDD" id="cd04506">
    <property type="entry name" value="SGNH_hydrolase_YpmR_like"/>
    <property type="match status" value="1"/>
</dbReference>
<sequence>MKKWKWPLFITLSLGLTVLFGYGLVSAYMDITNPPQEQTLAKSEDAPVTPGDTYIALGDSLTRGVGSSKGEGFVSLTGNQLKENNLVERYQNLGIRGARIEDLLVQLEQKEVQRALKEAKIITITIGGNNLFNSGEIFSNYSEETALGILETEIPNLEKVFNNIREINPDAVILYTGLYNPFKQSPDGESFDSIIQKWNESARTLGLKYGIQIVDTFNLVIDAKRDLSSDVFHPNDTTYQQIADSTYLVIEKSIVE</sequence>
<evidence type="ECO:0000259" key="1">
    <source>
        <dbReference type="Pfam" id="PF13472"/>
    </source>
</evidence>
<feature type="domain" description="SGNH hydrolase-type esterase" evidence="1">
    <location>
        <begin position="56"/>
        <end position="240"/>
    </location>
</feature>